<dbReference type="Proteomes" id="UP000537592">
    <property type="component" value="Unassembled WGS sequence"/>
</dbReference>
<reference evidence="1 2" key="1">
    <citation type="submission" date="2020-08" db="EMBL/GenBank/DDBJ databases">
        <title>Genomic Encyclopedia of Type Strains, Phase IV (KMG-IV): sequencing the most valuable type-strain genomes for metagenomic binning, comparative biology and taxonomic classification.</title>
        <authorList>
            <person name="Goeker M."/>
        </authorList>
    </citation>
    <scope>NUCLEOTIDE SEQUENCE [LARGE SCALE GENOMIC DNA]</scope>
    <source>
        <strain evidence="1 2">DSM 28760</strain>
    </source>
</reference>
<sequence>MTYQVSLPWPATALSPNARAHWAEKARATKKARFDARIACIDAGITKLPWERMHVDIVFCAPDWRPYDSDNALARAKSSLDGVADATGIDDRHWTYAISRGEPVEGGQILVTLSEGAA</sequence>
<gene>
    <name evidence="1" type="ORF">FHS81_000849</name>
</gene>
<dbReference type="EC" id="3.1.22.4" evidence="1"/>
<dbReference type="InterPro" id="IPR036614">
    <property type="entry name" value="RusA-like_sf"/>
</dbReference>
<evidence type="ECO:0000313" key="1">
    <source>
        <dbReference type="EMBL" id="MBB3808779.1"/>
    </source>
</evidence>
<dbReference type="GO" id="GO:0006281">
    <property type="term" value="P:DNA repair"/>
    <property type="evidence" value="ECO:0007669"/>
    <property type="project" value="InterPro"/>
</dbReference>
<proteinExistence type="predicted"/>
<protein>
    <submittedName>
        <fullName evidence="1">Crossover junction endodeoxyribonuclease RusA</fullName>
        <ecNumber evidence="1">3.1.22.4</ecNumber>
    </submittedName>
</protein>
<dbReference type="GO" id="GO:0000287">
    <property type="term" value="F:magnesium ion binding"/>
    <property type="evidence" value="ECO:0007669"/>
    <property type="project" value="InterPro"/>
</dbReference>
<keyword evidence="2" id="KW-1185">Reference proteome</keyword>
<accession>A0A7W5Z2U7</accession>
<dbReference type="AlphaFoldDB" id="A0A7W5Z2U7"/>
<dbReference type="RefSeq" id="WP_183750821.1">
    <property type="nucleotide sequence ID" value="NZ_JACICC010000002.1"/>
</dbReference>
<comment type="caution">
    <text evidence="1">The sequence shown here is derived from an EMBL/GenBank/DDBJ whole genome shotgun (WGS) entry which is preliminary data.</text>
</comment>
<dbReference type="Gene3D" id="3.30.1330.70">
    <property type="entry name" value="Holliday junction resolvase RusA"/>
    <property type="match status" value="1"/>
</dbReference>
<dbReference type="GO" id="GO:0016787">
    <property type="term" value="F:hydrolase activity"/>
    <property type="evidence" value="ECO:0007669"/>
    <property type="project" value="UniProtKB-KW"/>
</dbReference>
<evidence type="ECO:0000313" key="2">
    <source>
        <dbReference type="Proteomes" id="UP000537592"/>
    </source>
</evidence>
<organism evidence="1 2">
    <name type="scientific">Pseudochelatococcus contaminans</name>
    <dbReference type="NCBI Taxonomy" id="1538103"/>
    <lineage>
        <taxon>Bacteria</taxon>
        <taxon>Pseudomonadati</taxon>
        <taxon>Pseudomonadota</taxon>
        <taxon>Alphaproteobacteria</taxon>
        <taxon>Hyphomicrobiales</taxon>
        <taxon>Chelatococcaceae</taxon>
        <taxon>Pseudochelatococcus</taxon>
    </lineage>
</organism>
<keyword evidence="1" id="KW-0378">Hydrolase</keyword>
<dbReference type="EMBL" id="JACICC010000002">
    <property type="protein sequence ID" value="MBB3808779.1"/>
    <property type="molecule type" value="Genomic_DNA"/>
</dbReference>
<name>A0A7W5Z2U7_9HYPH</name>
<dbReference type="GO" id="GO:0006310">
    <property type="term" value="P:DNA recombination"/>
    <property type="evidence" value="ECO:0007669"/>
    <property type="project" value="InterPro"/>
</dbReference>
<dbReference type="SUPFAM" id="SSF103084">
    <property type="entry name" value="Holliday junction resolvase RusA"/>
    <property type="match status" value="1"/>
</dbReference>